<dbReference type="STRING" id="89524.SAMN05444370_1269"/>
<dbReference type="SMART" id="SM00387">
    <property type="entry name" value="HATPase_c"/>
    <property type="match status" value="1"/>
</dbReference>
<evidence type="ECO:0000313" key="11">
    <source>
        <dbReference type="Proteomes" id="UP000198703"/>
    </source>
</evidence>
<dbReference type="Gene3D" id="3.30.565.10">
    <property type="entry name" value="Histidine kinase-like ATPase, C-terminal domain"/>
    <property type="match status" value="1"/>
</dbReference>
<keyword evidence="8" id="KW-0472">Membrane</keyword>
<dbReference type="EC" id="2.7.13.3" evidence="2"/>
<evidence type="ECO:0000256" key="3">
    <source>
        <dbReference type="ARBA" id="ARBA00022553"/>
    </source>
</evidence>
<dbReference type="InterPro" id="IPR004358">
    <property type="entry name" value="Sig_transdc_His_kin-like_C"/>
</dbReference>
<dbReference type="Pfam" id="PF02518">
    <property type="entry name" value="HATPase_c"/>
    <property type="match status" value="1"/>
</dbReference>
<dbReference type="PANTHER" id="PTHR43047">
    <property type="entry name" value="TWO-COMPONENT HISTIDINE PROTEIN KINASE"/>
    <property type="match status" value="1"/>
</dbReference>
<organism evidence="10 11">
    <name type="scientific">Rubrimonas cliftonensis</name>
    <dbReference type="NCBI Taxonomy" id="89524"/>
    <lineage>
        <taxon>Bacteria</taxon>
        <taxon>Pseudomonadati</taxon>
        <taxon>Pseudomonadota</taxon>
        <taxon>Alphaproteobacteria</taxon>
        <taxon>Rhodobacterales</taxon>
        <taxon>Paracoccaceae</taxon>
        <taxon>Rubrimonas</taxon>
    </lineage>
</organism>
<dbReference type="InterPro" id="IPR003661">
    <property type="entry name" value="HisK_dim/P_dom"/>
</dbReference>
<evidence type="ECO:0000256" key="5">
    <source>
        <dbReference type="ARBA" id="ARBA00022777"/>
    </source>
</evidence>
<dbReference type="Proteomes" id="UP000198703">
    <property type="component" value="Unassembled WGS sequence"/>
</dbReference>
<accession>A0A1H4FR88</accession>
<dbReference type="CDD" id="cd00082">
    <property type="entry name" value="HisKA"/>
    <property type="match status" value="1"/>
</dbReference>
<dbReference type="PRINTS" id="PR00344">
    <property type="entry name" value="BCTRLSENSOR"/>
</dbReference>
<dbReference type="EMBL" id="FNQM01000026">
    <property type="protein sequence ID" value="SEA99032.1"/>
    <property type="molecule type" value="Genomic_DNA"/>
</dbReference>
<dbReference type="InterPro" id="IPR036890">
    <property type="entry name" value="HATPase_C_sf"/>
</dbReference>
<evidence type="ECO:0000256" key="7">
    <source>
        <dbReference type="SAM" id="MobiDB-lite"/>
    </source>
</evidence>
<feature type="coiled-coil region" evidence="6">
    <location>
        <begin position="481"/>
        <end position="508"/>
    </location>
</feature>
<dbReference type="SUPFAM" id="SSF55874">
    <property type="entry name" value="ATPase domain of HSP90 chaperone/DNA topoisomerase II/histidine kinase"/>
    <property type="match status" value="1"/>
</dbReference>
<evidence type="ECO:0000313" key="10">
    <source>
        <dbReference type="EMBL" id="SEA99032.1"/>
    </source>
</evidence>
<reference evidence="10 11" key="1">
    <citation type="submission" date="2016-10" db="EMBL/GenBank/DDBJ databases">
        <authorList>
            <person name="de Groot N.N."/>
        </authorList>
    </citation>
    <scope>NUCLEOTIDE SEQUENCE [LARGE SCALE GENOMIC DNA]</scope>
    <source>
        <strain evidence="10 11">DSM 15345</strain>
    </source>
</reference>
<keyword evidence="8" id="KW-1133">Transmembrane helix</keyword>
<dbReference type="GO" id="GO:0009927">
    <property type="term" value="F:histidine phosphotransfer kinase activity"/>
    <property type="evidence" value="ECO:0007669"/>
    <property type="project" value="TreeGrafter"/>
</dbReference>
<keyword evidence="5 10" id="KW-0418">Kinase</keyword>
<keyword evidence="3" id="KW-0597">Phosphoprotein</keyword>
<dbReference type="GO" id="GO:0005886">
    <property type="term" value="C:plasma membrane"/>
    <property type="evidence" value="ECO:0007669"/>
    <property type="project" value="TreeGrafter"/>
</dbReference>
<evidence type="ECO:0000256" key="4">
    <source>
        <dbReference type="ARBA" id="ARBA00022679"/>
    </source>
</evidence>
<dbReference type="GO" id="GO:0000155">
    <property type="term" value="F:phosphorelay sensor kinase activity"/>
    <property type="evidence" value="ECO:0007669"/>
    <property type="project" value="InterPro"/>
</dbReference>
<dbReference type="Gene3D" id="1.10.287.130">
    <property type="match status" value="1"/>
</dbReference>
<dbReference type="InterPro" id="IPR005467">
    <property type="entry name" value="His_kinase_dom"/>
</dbReference>
<evidence type="ECO:0000256" key="1">
    <source>
        <dbReference type="ARBA" id="ARBA00000085"/>
    </source>
</evidence>
<gene>
    <name evidence="10" type="ORF">SAMN05444370_1269</name>
</gene>
<evidence type="ECO:0000256" key="6">
    <source>
        <dbReference type="SAM" id="Coils"/>
    </source>
</evidence>
<dbReference type="CDD" id="cd00075">
    <property type="entry name" value="HATPase"/>
    <property type="match status" value="1"/>
</dbReference>
<keyword evidence="8" id="KW-0812">Transmembrane</keyword>
<feature type="coiled-coil region" evidence="6">
    <location>
        <begin position="97"/>
        <end position="124"/>
    </location>
</feature>
<dbReference type="SMART" id="SM00388">
    <property type="entry name" value="HisKA"/>
    <property type="match status" value="1"/>
</dbReference>
<dbReference type="SUPFAM" id="SSF47384">
    <property type="entry name" value="Homodimeric domain of signal transducing histidine kinase"/>
    <property type="match status" value="1"/>
</dbReference>
<feature type="transmembrane region" description="Helical" evidence="8">
    <location>
        <begin position="391"/>
        <end position="414"/>
    </location>
</feature>
<feature type="region of interest" description="Disordered" evidence="7">
    <location>
        <begin position="722"/>
        <end position="756"/>
    </location>
</feature>
<evidence type="ECO:0000256" key="2">
    <source>
        <dbReference type="ARBA" id="ARBA00012438"/>
    </source>
</evidence>
<keyword evidence="11" id="KW-1185">Reference proteome</keyword>
<proteinExistence type="predicted"/>
<dbReference type="AlphaFoldDB" id="A0A1H4FR88"/>
<dbReference type="Pfam" id="PF00512">
    <property type="entry name" value="HisKA"/>
    <property type="match status" value="1"/>
</dbReference>
<evidence type="ECO:0000256" key="8">
    <source>
        <dbReference type="SAM" id="Phobius"/>
    </source>
</evidence>
<comment type="catalytic activity">
    <reaction evidence="1">
        <text>ATP + protein L-histidine = ADP + protein N-phospho-L-histidine.</text>
        <dbReference type="EC" id="2.7.13.3"/>
    </reaction>
</comment>
<dbReference type="PROSITE" id="PS50109">
    <property type="entry name" value="HIS_KIN"/>
    <property type="match status" value="1"/>
</dbReference>
<name>A0A1H4FR88_9RHOB</name>
<evidence type="ECO:0000259" key="9">
    <source>
        <dbReference type="PROSITE" id="PS50109"/>
    </source>
</evidence>
<sequence>MLAVFALVVAALGFGAGAAIFSLREQVSRWAALEAAASSHDALKRALIAGAPVEEVQKAFADAARSVDSIDWHEGHTMLAAATDRARVAHLKASMQSDAADEALAEMEGALARLETRIAIEVRRASAEASRGARESATIQQEADDDVARMRALLRASMLVERIQTRLQAYAQFSDDAGAVALDVSDTPPDCDDRLDESGVSICSPAAARLRDAVAAYRASGSTENGAHVVWAAGAFLRALEAAYSALDVDLAGASAEAERQRERLKALRQREEGLNRLARVVWDLRKKYGKLRHVEDAGLDDLDGAIRGGLQQIAARGEPLLSAAEAGRRSAPDVDAIVADLESAWRSANSAERARRMSADRMTVAVTDMDRNVTAAAEAVRAVAEGRVSLFAINGALLAALVVVVAAILAWAAHARFASPLAKVIGAIMRLSGGDAHSPVETRPHGDPFGPVFAALEDLRVSQRDRLRYERDAADARIEAERQHIETERLQAQLSDEREKMEFLRKIVSIVNHELRTPLAVIDGNAHQIARRAARGDMESVTQKSTTIRTSVARLTGIMETFLLSATLDKGAIEYRPTPFDLGEMIEDVCALHREASSCHAILTVIHDAPKAYAGDVRLLRQALGNLLSNAVKYSPDVDRIEVGCEVRDGMVRIAVRDFGYGIPEDEIARIGTQFFRASTNNGVMGTGVGLNLVKALAQVHGGGLEIASRVGEGSTFTLVLPTEPPDPAQPHAQPHAQTVEPTPDAAPDALETVR</sequence>
<feature type="coiled-coil region" evidence="6">
    <location>
        <begin position="251"/>
        <end position="278"/>
    </location>
</feature>
<keyword evidence="6" id="KW-0175">Coiled coil</keyword>
<protein>
    <recommendedName>
        <fullName evidence="2">histidine kinase</fullName>
        <ecNumber evidence="2">2.7.13.3</ecNumber>
    </recommendedName>
</protein>
<dbReference type="InterPro" id="IPR003594">
    <property type="entry name" value="HATPase_dom"/>
</dbReference>
<dbReference type="InterPro" id="IPR036097">
    <property type="entry name" value="HisK_dim/P_sf"/>
</dbReference>
<keyword evidence="4" id="KW-0808">Transferase</keyword>
<feature type="domain" description="Histidine kinase" evidence="9">
    <location>
        <begin position="511"/>
        <end position="726"/>
    </location>
</feature>
<dbReference type="PANTHER" id="PTHR43047:SF72">
    <property type="entry name" value="OSMOSENSING HISTIDINE PROTEIN KINASE SLN1"/>
    <property type="match status" value="1"/>
</dbReference>